<keyword evidence="2" id="KW-1185">Reference proteome</keyword>
<dbReference type="EMBL" id="BGPR01186300">
    <property type="protein sequence ID" value="GBM78006.1"/>
    <property type="molecule type" value="Genomic_DNA"/>
</dbReference>
<dbReference type="AlphaFoldDB" id="A0A4Y2IM06"/>
<comment type="caution">
    <text evidence="1">The sequence shown here is derived from an EMBL/GenBank/DDBJ whole genome shotgun (WGS) entry which is preliminary data.</text>
</comment>
<sequence>MNIGAPIIELPYPFSNHSIRHYIFTINLYKLTMNFSWLNVLCVQKPYYRTHFTTGVIGNRLQHFERSLTYVNTTQSGCNGVSGQKINQRHAALVRNCDTSVAVAVERDGALSLRTRLVTDGGLVF</sequence>
<name>A0A4Y2IM06_ARAVE</name>
<dbReference type="Proteomes" id="UP000499080">
    <property type="component" value="Unassembled WGS sequence"/>
</dbReference>
<evidence type="ECO:0000313" key="2">
    <source>
        <dbReference type="Proteomes" id="UP000499080"/>
    </source>
</evidence>
<evidence type="ECO:0000313" key="1">
    <source>
        <dbReference type="EMBL" id="GBM78006.1"/>
    </source>
</evidence>
<protein>
    <submittedName>
        <fullName evidence="1">Uncharacterized protein</fullName>
    </submittedName>
</protein>
<proteinExistence type="predicted"/>
<organism evidence="1 2">
    <name type="scientific">Araneus ventricosus</name>
    <name type="common">Orbweaver spider</name>
    <name type="synonym">Epeira ventricosa</name>
    <dbReference type="NCBI Taxonomy" id="182803"/>
    <lineage>
        <taxon>Eukaryota</taxon>
        <taxon>Metazoa</taxon>
        <taxon>Ecdysozoa</taxon>
        <taxon>Arthropoda</taxon>
        <taxon>Chelicerata</taxon>
        <taxon>Arachnida</taxon>
        <taxon>Araneae</taxon>
        <taxon>Araneomorphae</taxon>
        <taxon>Entelegynae</taxon>
        <taxon>Araneoidea</taxon>
        <taxon>Araneidae</taxon>
        <taxon>Araneus</taxon>
    </lineage>
</organism>
<gene>
    <name evidence="1" type="ORF">AVEN_33661_1</name>
</gene>
<reference evidence="1 2" key="1">
    <citation type="journal article" date="2019" name="Sci. Rep.">
        <title>Orb-weaving spider Araneus ventricosus genome elucidates the spidroin gene catalogue.</title>
        <authorList>
            <person name="Kono N."/>
            <person name="Nakamura H."/>
            <person name="Ohtoshi R."/>
            <person name="Moran D.A.P."/>
            <person name="Shinohara A."/>
            <person name="Yoshida Y."/>
            <person name="Fujiwara M."/>
            <person name="Mori M."/>
            <person name="Tomita M."/>
            <person name="Arakawa K."/>
        </authorList>
    </citation>
    <scope>NUCLEOTIDE SEQUENCE [LARGE SCALE GENOMIC DNA]</scope>
</reference>
<accession>A0A4Y2IM06</accession>